<feature type="transmembrane region" description="Helical" evidence="17">
    <location>
        <begin position="415"/>
        <end position="432"/>
    </location>
</feature>
<evidence type="ECO:0000256" key="1">
    <source>
        <dbReference type="ARBA" id="ARBA00003469"/>
    </source>
</evidence>
<dbReference type="Proteomes" id="UP000307169">
    <property type="component" value="Unassembled WGS sequence"/>
</dbReference>
<dbReference type="PROSITE" id="PS50920">
    <property type="entry name" value="SOLCAR"/>
    <property type="match status" value="3"/>
</dbReference>
<keyword evidence="9" id="KW-0663">Pyridoxal phosphate</keyword>
<evidence type="ECO:0000256" key="5">
    <source>
        <dbReference type="ARBA" id="ARBA00011738"/>
    </source>
</evidence>
<reference evidence="19 20" key="1">
    <citation type="submission" date="2019-03" db="EMBL/GenBank/DDBJ databases">
        <title>Sequencing 25 genomes of Wallemia mellicola.</title>
        <authorList>
            <person name="Gostincar C."/>
        </authorList>
    </citation>
    <scope>NUCLEOTIDE SEQUENCE [LARGE SCALE GENOMIC DNA]</scope>
    <source>
        <strain evidence="19 20">EXF-1262</strain>
    </source>
</reference>
<evidence type="ECO:0000259" key="18">
    <source>
        <dbReference type="Pfam" id="PF09084"/>
    </source>
</evidence>
<dbReference type="UniPathway" id="UPA00060"/>
<feature type="transmembrane region" description="Helical" evidence="17">
    <location>
        <begin position="319"/>
        <end position="337"/>
    </location>
</feature>
<dbReference type="Pfam" id="PF00153">
    <property type="entry name" value="Mito_carr"/>
    <property type="match status" value="3"/>
</dbReference>
<keyword evidence="11 17" id="KW-1133">Transmembrane helix</keyword>
<comment type="function">
    <text evidence="1">Responsible for the formation of the pyrimidine heterocycle in the thiamine biosynthesis pathway. Catalyzes the formation of hydroxymethylpyrimidine phosphate (HMP-P) from histidine and pyridoxal phosphate (PLP). The protein uses PLP and the active site histidine to form HMP-P, generating an inactive enzyme. The enzyme can only undergo a single turnover, which suggests it is a suicide enzyme.</text>
</comment>
<feature type="domain" description="SsuA/THI5-like" evidence="18">
    <location>
        <begin position="571"/>
        <end position="788"/>
    </location>
</feature>
<dbReference type="Pfam" id="PF09084">
    <property type="entry name" value="NMT1"/>
    <property type="match status" value="1"/>
</dbReference>
<dbReference type="InterPro" id="IPR010291">
    <property type="entry name" value="Ion_channel_UNC-93"/>
</dbReference>
<feature type="transmembrane region" description="Helical" evidence="17">
    <location>
        <begin position="292"/>
        <end position="312"/>
    </location>
</feature>
<evidence type="ECO:0000256" key="17">
    <source>
        <dbReference type="SAM" id="Phobius"/>
    </source>
</evidence>
<dbReference type="InterPro" id="IPR036259">
    <property type="entry name" value="MFS_trans_sf"/>
</dbReference>
<comment type="subcellular location">
    <subcellularLocation>
        <location evidence="2">Membrane</location>
        <topology evidence="2">Multi-pass membrane protein</topology>
    </subcellularLocation>
</comment>
<evidence type="ECO:0000256" key="14">
    <source>
        <dbReference type="ARBA" id="ARBA00033171"/>
    </source>
</evidence>
<evidence type="ECO:0000256" key="13">
    <source>
        <dbReference type="ARBA" id="ARBA00023136"/>
    </source>
</evidence>
<evidence type="ECO:0000256" key="2">
    <source>
        <dbReference type="ARBA" id="ARBA00004141"/>
    </source>
</evidence>
<name>A0A4T0NQ21_9BASI</name>
<evidence type="ECO:0000256" key="9">
    <source>
        <dbReference type="ARBA" id="ARBA00022898"/>
    </source>
</evidence>
<feature type="transmembrane region" description="Helical" evidence="17">
    <location>
        <begin position="249"/>
        <end position="272"/>
    </location>
</feature>
<evidence type="ECO:0000256" key="12">
    <source>
        <dbReference type="ARBA" id="ARBA00023004"/>
    </source>
</evidence>
<evidence type="ECO:0000256" key="4">
    <source>
        <dbReference type="ARBA" id="ARBA00009406"/>
    </source>
</evidence>
<dbReference type="GO" id="GO:0009229">
    <property type="term" value="P:thiamine diphosphate biosynthetic process"/>
    <property type="evidence" value="ECO:0007669"/>
    <property type="project" value="UniProtKB-UniPathway"/>
</dbReference>
<evidence type="ECO:0000313" key="20">
    <source>
        <dbReference type="Proteomes" id="UP000307169"/>
    </source>
</evidence>
<comment type="catalytic activity">
    <reaction evidence="15">
        <text>N(6)-(pyridoxal phosphate)-L-lysyl-[4-amino-5-hydroxymethyl-2-methylpyrimidine phosphate synthase] + L-histidyl-[4-amino-5-hydroxymethyl-2-methylpyrimidine phosphate synthase] + 2 Fe(3+) + 4 H2O = L-lysyl-[4-amino-5-hydroxymethyl-2-methylpyrimidine phosphate synthase] + (2S)-2-amino-5-hydroxy-4-oxopentanoyl-[4-amino-5-hydroxymethyl-2-methylpyrimidine phosphate synthase] + 4-amino-2-methyl-5-(phosphooxymethyl)pyrimidine + 3-oxopropanoate + 2 Fe(2+) + 2 H(+)</text>
        <dbReference type="Rhea" id="RHEA:65756"/>
        <dbReference type="Rhea" id="RHEA-COMP:16892"/>
        <dbReference type="Rhea" id="RHEA-COMP:16893"/>
        <dbReference type="Rhea" id="RHEA-COMP:16894"/>
        <dbReference type="Rhea" id="RHEA-COMP:16895"/>
        <dbReference type="ChEBI" id="CHEBI:15377"/>
        <dbReference type="ChEBI" id="CHEBI:15378"/>
        <dbReference type="ChEBI" id="CHEBI:29033"/>
        <dbReference type="ChEBI" id="CHEBI:29034"/>
        <dbReference type="ChEBI" id="CHEBI:29969"/>
        <dbReference type="ChEBI" id="CHEBI:29979"/>
        <dbReference type="ChEBI" id="CHEBI:33190"/>
        <dbReference type="ChEBI" id="CHEBI:58354"/>
        <dbReference type="ChEBI" id="CHEBI:143915"/>
        <dbReference type="ChEBI" id="CHEBI:157692"/>
    </reaction>
    <physiologicalReaction direction="left-to-right" evidence="15">
        <dbReference type="Rhea" id="RHEA:65757"/>
    </physiologicalReaction>
</comment>
<dbReference type="Gene3D" id="1.50.40.10">
    <property type="entry name" value="Mitochondrial carrier domain"/>
    <property type="match status" value="1"/>
</dbReference>
<keyword evidence="7 16" id="KW-0812">Transmembrane</keyword>
<evidence type="ECO:0000256" key="3">
    <source>
        <dbReference type="ARBA" id="ARBA00004948"/>
    </source>
</evidence>
<dbReference type="InterPro" id="IPR015168">
    <property type="entry name" value="SsuA/THI5"/>
</dbReference>
<evidence type="ECO:0000256" key="8">
    <source>
        <dbReference type="ARBA" id="ARBA00022723"/>
    </source>
</evidence>
<feature type="transmembrane region" description="Helical" evidence="17">
    <location>
        <begin position="467"/>
        <end position="488"/>
    </location>
</feature>
<organism evidence="19 20">
    <name type="scientific">Wallemia mellicola</name>
    <dbReference type="NCBI Taxonomy" id="1708541"/>
    <lineage>
        <taxon>Eukaryota</taxon>
        <taxon>Fungi</taxon>
        <taxon>Dikarya</taxon>
        <taxon>Basidiomycota</taxon>
        <taxon>Wallemiomycotina</taxon>
        <taxon>Wallemiomycetes</taxon>
        <taxon>Wallemiales</taxon>
        <taxon>Wallemiaceae</taxon>
        <taxon>Wallemia</taxon>
    </lineage>
</organism>
<feature type="transmembrane region" description="Helical" evidence="17">
    <location>
        <begin position="343"/>
        <end position="362"/>
    </location>
</feature>
<evidence type="ECO:0000256" key="16">
    <source>
        <dbReference type="PROSITE-ProRule" id="PRU00282"/>
    </source>
</evidence>
<accession>A0A4T0NQ21</accession>
<dbReference type="Gene3D" id="1.20.1250.20">
    <property type="entry name" value="MFS general substrate transporter like domains"/>
    <property type="match status" value="1"/>
</dbReference>
<feature type="transmembrane region" description="Helical" evidence="17">
    <location>
        <begin position="500"/>
        <end position="518"/>
    </location>
</feature>
<protein>
    <recommendedName>
        <fullName evidence="14">Thiamine pyrimidine synthase</fullName>
    </recommendedName>
</protein>
<feature type="transmembrane region" description="Helical" evidence="17">
    <location>
        <begin position="382"/>
        <end position="403"/>
    </location>
</feature>
<feature type="repeat" description="Solcar" evidence="16">
    <location>
        <begin position="73"/>
        <end position="160"/>
    </location>
</feature>
<proteinExistence type="inferred from homology"/>
<keyword evidence="10" id="KW-0784">Thiamine biosynthesis</keyword>
<dbReference type="PANTHER" id="PTHR31528">
    <property type="entry name" value="4-AMINO-5-HYDROXYMETHYL-2-METHYLPYRIMIDINE PHOSPHATE SYNTHASE THI11-RELATED"/>
    <property type="match status" value="1"/>
</dbReference>
<keyword evidence="12" id="KW-0408">Iron</keyword>
<dbReference type="GO" id="GO:0016740">
    <property type="term" value="F:transferase activity"/>
    <property type="evidence" value="ECO:0007669"/>
    <property type="project" value="UniProtKB-KW"/>
</dbReference>
<keyword evidence="13 16" id="KW-0472">Membrane</keyword>
<feature type="repeat" description="Solcar" evidence="16">
    <location>
        <begin position="1"/>
        <end position="63"/>
    </location>
</feature>
<dbReference type="InterPro" id="IPR023395">
    <property type="entry name" value="MCP_dom_sf"/>
</dbReference>
<dbReference type="GO" id="GO:0009228">
    <property type="term" value="P:thiamine biosynthetic process"/>
    <property type="evidence" value="ECO:0007669"/>
    <property type="project" value="UniProtKB-KW"/>
</dbReference>
<evidence type="ECO:0000256" key="6">
    <source>
        <dbReference type="ARBA" id="ARBA00022679"/>
    </source>
</evidence>
<dbReference type="SUPFAM" id="SSF103473">
    <property type="entry name" value="MFS general substrate transporter"/>
    <property type="match status" value="1"/>
</dbReference>
<keyword evidence="6" id="KW-0808">Transferase</keyword>
<dbReference type="InterPro" id="IPR027939">
    <property type="entry name" value="NMT1/THI5"/>
</dbReference>
<dbReference type="Gene3D" id="3.40.190.10">
    <property type="entry name" value="Periplasmic binding protein-like II"/>
    <property type="match status" value="2"/>
</dbReference>
<comment type="similarity">
    <text evidence="4">Belongs to the NMT1/THI5 family.</text>
</comment>
<comment type="pathway">
    <text evidence="3">Cofactor biosynthesis; thiamine diphosphate biosynthesis.</text>
</comment>
<dbReference type="InterPro" id="IPR018108">
    <property type="entry name" value="MCP_transmembrane"/>
</dbReference>
<dbReference type="AlphaFoldDB" id="A0A4T0NQ21"/>
<feature type="repeat" description="Solcar" evidence="16">
    <location>
        <begin position="179"/>
        <end position="258"/>
    </location>
</feature>
<dbReference type="Pfam" id="PF05978">
    <property type="entry name" value="UNC-93"/>
    <property type="match status" value="1"/>
</dbReference>
<sequence length="892" mass="98424">MQPLDLIKVRLQVSERSKQKDIWKSLLNKQEWKGMWRGLTTNIVGNSISWGGYFWLYTKVKNRLHDRHPNRKLSAVEHLYAASEAGSIVAITTNPLWLIKTRIFTTKRNDKDAYRGLIHGMIDIGKKEGIPGYWRGTLLALFGVLQGAIQFAVYEELKLYRAESSGNVNENLPWLSNWEYTLMSGFSKLVALGMTYPYQVVRSRIQNEKAYTTIRQCVISTFRSDGLLAFYQGAGINALRILPGTCVTFVVPLFQIVIIGFVCFCGPGLFNALTGLGGGGQADPSIANKANAALYATFATVAWFGGSVVNLIGPIPAMMIGSAGYCLYIGSFLALNIHPGAGAFNIAAGAILGCCAGLLWTAQGSLMLSYPTEDKKGLYTSVFWVIFNLGGVIGSAVSVGTNWESDQGGVSNSTYIAFVVITGVGVLLPLTLRNPKKMLREDGALDAAWQTYAYWMMGSMSNDPSKLAFYAGFYKGLQSAGAAIIWAIDGQIGSLGALSSSWAFMAGGLLLALPMVWWRIKPHTTIEDETMGILISEFENNRFFNYDEEIKMQQQTKPIDIVCSTNWELSPYHVPLIIAKYKGYFKDENLRVATIHPEDVSDVTEIVGSGKADLGLKAMIHTLAGKARGYPVKSIGTLMDEPFTGLLYLEGNGVTEDFRSLKGKKIGYVGEFGKVQVAELAQAYGMGEDEYEAVRCGMNISKALIDGKIHAGIGLENMQQVELEEWCKANGRPASDVKMLRIDQLAELGCCCFCSILYIAWLEAHPNEARGFMKAVKRAADDLIKDPKGTWELFQELKPSMRTTLASLQYARSYNYMRSDLANVDRDWKKVTGYAQRLGIFPQDLKPNYTNEYLTWELDDEEKVDGNAKQIEMVKKQAQVAQSGGVLVDATA</sequence>
<evidence type="ECO:0000256" key="10">
    <source>
        <dbReference type="ARBA" id="ARBA00022977"/>
    </source>
</evidence>
<dbReference type="SUPFAM" id="SSF53850">
    <property type="entry name" value="Periplasmic binding protein-like II"/>
    <property type="match status" value="1"/>
</dbReference>
<evidence type="ECO:0000256" key="15">
    <source>
        <dbReference type="ARBA" id="ARBA00048179"/>
    </source>
</evidence>
<dbReference type="GO" id="GO:0016020">
    <property type="term" value="C:membrane"/>
    <property type="evidence" value="ECO:0007669"/>
    <property type="project" value="UniProtKB-SubCell"/>
</dbReference>
<comment type="subunit">
    <text evidence="5">Homodimer.</text>
</comment>
<dbReference type="SUPFAM" id="SSF103506">
    <property type="entry name" value="Mitochondrial carrier"/>
    <property type="match status" value="1"/>
</dbReference>
<dbReference type="GO" id="GO:0046872">
    <property type="term" value="F:metal ion binding"/>
    <property type="evidence" value="ECO:0007669"/>
    <property type="project" value="UniProtKB-KW"/>
</dbReference>
<keyword evidence="8" id="KW-0479">Metal-binding</keyword>
<evidence type="ECO:0000313" key="19">
    <source>
        <dbReference type="EMBL" id="TIB99315.1"/>
    </source>
</evidence>
<dbReference type="PANTHER" id="PTHR31528:SF1">
    <property type="entry name" value="4-AMINO-5-HYDROXYMETHYL-2-METHYLPYRIMIDINE PHOSPHATE SYNTHASE THI11-RELATED"/>
    <property type="match status" value="1"/>
</dbReference>
<dbReference type="EMBL" id="SPRH01000031">
    <property type="protein sequence ID" value="TIB99315.1"/>
    <property type="molecule type" value="Genomic_DNA"/>
</dbReference>
<evidence type="ECO:0000256" key="11">
    <source>
        <dbReference type="ARBA" id="ARBA00022989"/>
    </source>
</evidence>
<comment type="caution">
    <text evidence="19">The sequence shown here is derived from an EMBL/GenBank/DDBJ whole genome shotgun (WGS) entry which is preliminary data.</text>
</comment>
<gene>
    <name evidence="19" type="ORF">E3Q17_02678</name>
</gene>
<evidence type="ECO:0000256" key="7">
    <source>
        <dbReference type="ARBA" id="ARBA00022692"/>
    </source>
</evidence>